<dbReference type="InterPro" id="IPR005133">
    <property type="entry name" value="PhaG_MnhG_YufB"/>
</dbReference>
<dbReference type="RefSeq" id="WP_072575754.1">
    <property type="nucleotide sequence ID" value="NZ_LWHB01000024.1"/>
</dbReference>
<keyword evidence="1" id="KW-1133">Transmembrane helix</keyword>
<protein>
    <submittedName>
        <fullName evidence="2">Multiple resistance and pH homeostasis protein G</fullName>
    </submittedName>
</protein>
<dbReference type="NCBIfam" id="TIGR01300">
    <property type="entry name" value="CPA3_mnhG_phaG"/>
    <property type="match status" value="1"/>
</dbReference>
<gene>
    <name evidence="2" type="primary">mrpG</name>
    <name evidence="2" type="ORF">NCTC13337_00789</name>
</gene>
<dbReference type="PANTHER" id="PTHR34703">
    <property type="entry name" value="ANTIPORTER SUBUNIT MNHG2-RELATED"/>
    <property type="match status" value="1"/>
</dbReference>
<accession>A0A380MQF5</accession>
<reference evidence="2 3" key="1">
    <citation type="submission" date="2018-06" db="EMBL/GenBank/DDBJ databases">
        <authorList>
            <consortium name="Pathogen Informatics"/>
            <person name="Doyle S."/>
        </authorList>
    </citation>
    <scope>NUCLEOTIDE SEQUENCE [LARGE SCALE GENOMIC DNA]</scope>
    <source>
        <strain evidence="2 3">NCTC13337</strain>
    </source>
</reference>
<name>A0A380MQF5_9GAMM</name>
<keyword evidence="3" id="KW-1185">Reference proteome</keyword>
<dbReference type="AlphaFoldDB" id="A0A380MQF5"/>
<evidence type="ECO:0000313" key="3">
    <source>
        <dbReference type="Proteomes" id="UP000254601"/>
    </source>
</evidence>
<evidence type="ECO:0000313" key="2">
    <source>
        <dbReference type="EMBL" id="SUO94518.1"/>
    </source>
</evidence>
<proteinExistence type="predicted"/>
<dbReference type="OrthoDB" id="9813804at2"/>
<feature type="transmembrane region" description="Helical" evidence="1">
    <location>
        <begin position="6"/>
        <end position="28"/>
    </location>
</feature>
<keyword evidence="1" id="KW-0472">Membrane</keyword>
<organism evidence="2 3">
    <name type="scientific">Suttonella ornithocola</name>
    <dbReference type="NCBI Taxonomy" id="279832"/>
    <lineage>
        <taxon>Bacteria</taxon>
        <taxon>Pseudomonadati</taxon>
        <taxon>Pseudomonadota</taxon>
        <taxon>Gammaproteobacteria</taxon>
        <taxon>Cardiobacteriales</taxon>
        <taxon>Cardiobacteriaceae</taxon>
        <taxon>Suttonella</taxon>
    </lineage>
</organism>
<dbReference type="EMBL" id="UHIC01000001">
    <property type="protein sequence ID" value="SUO94518.1"/>
    <property type="molecule type" value="Genomic_DNA"/>
</dbReference>
<dbReference type="Proteomes" id="UP000254601">
    <property type="component" value="Unassembled WGS sequence"/>
</dbReference>
<dbReference type="Pfam" id="PF03334">
    <property type="entry name" value="PhaG_MnhG_YufB"/>
    <property type="match status" value="1"/>
</dbReference>
<sequence length="109" mass="11947">MIVILSTIFLLLGAIVLLISALGMHIFLDALSRQHAATMAATLGVILSSLGTMIYLADWSIAIRLFLMIVFMLATVPLASHALARAAVVSKMLVHKRHHEEVWQADKQD</sequence>
<evidence type="ECO:0000256" key="1">
    <source>
        <dbReference type="SAM" id="Phobius"/>
    </source>
</evidence>
<dbReference type="GO" id="GO:0015385">
    <property type="term" value="F:sodium:proton antiporter activity"/>
    <property type="evidence" value="ECO:0007669"/>
    <property type="project" value="TreeGrafter"/>
</dbReference>
<keyword evidence="1" id="KW-0812">Transmembrane</keyword>
<feature type="transmembrane region" description="Helical" evidence="1">
    <location>
        <begin position="40"/>
        <end position="57"/>
    </location>
</feature>
<dbReference type="PANTHER" id="PTHR34703:SF1">
    <property type="entry name" value="ANTIPORTER SUBUNIT MNHG2-RELATED"/>
    <property type="match status" value="1"/>
</dbReference>
<feature type="transmembrane region" description="Helical" evidence="1">
    <location>
        <begin position="63"/>
        <end position="88"/>
    </location>
</feature>